<dbReference type="EMBL" id="OX465080">
    <property type="protein sequence ID" value="CAI9278327.1"/>
    <property type="molecule type" value="Genomic_DNA"/>
</dbReference>
<dbReference type="InterPro" id="IPR005607">
    <property type="entry name" value="BSD_dom"/>
</dbReference>
<dbReference type="PANTHER" id="PTHR31923:SF4">
    <property type="entry name" value="BSD DOMAIN-CONTAINING PROTEIN"/>
    <property type="match status" value="1"/>
</dbReference>
<accession>A0AA35YQY4</accession>
<evidence type="ECO:0000256" key="1">
    <source>
        <dbReference type="SAM" id="MobiDB-lite"/>
    </source>
</evidence>
<feature type="domain" description="BSD" evidence="2">
    <location>
        <begin position="57"/>
        <end position="109"/>
    </location>
</feature>
<keyword evidence="4" id="KW-1185">Reference proteome</keyword>
<dbReference type="Gene3D" id="1.10.3970.10">
    <property type="entry name" value="BSD domain"/>
    <property type="match status" value="1"/>
</dbReference>
<dbReference type="SUPFAM" id="SSF140383">
    <property type="entry name" value="BSD domain-like"/>
    <property type="match status" value="1"/>
</dbReference>
<dbReference type="Pfam" id="PF03909">
    <property type="entry name" value="BSD"/>
    <property type="match status" value="1"/>
</dbReference>
<evidence type="ECO:0000313" key="4">
    <source>
        <dbReference type="Proteomes" id="UP001177003"/>
    </source>
</evidence>
<dbReference type="AlphaFoldDB" id="A0AA35YQY4"/>
<proteinExistence type="predicted"/>
<protein>
    <recommendedName>
        <fullName evidence="2">BSD domain-containing protein</fullName>
    </recommendedName>
</protein>
<evidence type="ECO:0000259" key="2">
    <source>
        <dbReference type="PROSITE" id="PS50858"/>
    </source>
</evidence>
<gene>
    <name evidence="3" type="ORF">LSALG_LOCUS18197</name>
</gene>
<dbReference type="Proteomes" id="UP001177003">
    <property type="component" value="Chromosome 4"/>
</dbReference>
<reference evidence="3" key="1">
    <citation type="submission" date="2023-04" db="EMBL/GenBank/DDBJ databases">
        <authorList>
            <person name="Vijverberg K."/>
            <person name="Xiong W."/>
            <person name="Schranz E."/>
        </authorList>
    </citation>
    <scope>NUCLEOTIDE SEQUENCE</scope>
</reference>
<dbReference type="InterPro" id="IPR035925">
    <property type="entry name" value="BSD_dom_sf"/>
</dbReference>
<dbReference type="PANTHER" id="PTHR31923">
    <property type="entry name" value="BSD DOMAIN-CONTAINING PROTEIN"/>
    <property type="match status" value="1"/>
</dbReference>
<feature type="region of interest" description="Disordered" evidence="1">
    <location>
        <begin position="1"/>
        <end position="22"/>
    </location>
</feature>
<name>A0AA35YQY4_LACSI</name>
<evidence type="ECO:0000313" key="3">
    <source>
        <dbReference type="EMBL" id="CAI9278327.1"/>
    </source>
</evidence>
<sequence>MEDCSKFLNTTKDEDYSSDDSDGGVGVTDEIVAFAMDIVMQFEIWLDFSFPNDEDDGKDFHMSDAQQDHVLAIKDQVPRLSTLRIKLCPDYMTKITFWKIYFVVWHLIPEHNVVKLLSTPKIYFLVLHLILEHNIAKVLFTPKILRAKSLLTHELKN</sequence>
<organism evidence="3 4">
    <name type="scientific">Lactuca saligna</name>
    <name type="common">Willowleaf lettuce</name>
    <dbReference type="NCBI Taxonomy" id="75948"/>
    <lineage>
        <taxon>Eukaryota</taxon>
        <taxon>Viridiplantae</taxon>
        <taxon>Streptophyta</taxon>
        <taxon>Embryophyta</taxon>
        <taxon>Tracheophyta</taxon>
        <taxon>Spermatophyta</taxon>
        <taxon>Magnoliopsida</taxon>
        <taxon>eudicotyledons</taxon>
        <taxon>Gunneridae</taxon>
        <taxon>Pentapetalae</taxon>
        <taxon>asterids</taxon>
        <taxon>campanulids</taxon>
        <taxon>Asterales</taxon>
        <taxon>Asteraceae</taxon>
        <taxon>Cichorioideae</taxon>
        <taxon>Cichorieae</taxon>
        <taxon>Lactucinae</taxon>
        <taxon>Lactuca</taxon>
    </lineage>
</organism>
<dbReference type="SMART" id="SM00751">
    <property type="entry name" value="BSD"/>
    <property type="match status" value="1"/>
</dbReference>
<dbReference type="PROSITE" id="PS50858">
    <property type="entry name" value="BSD"/>
    <property type="match status" value="1"/>
</dbReference>